<comment type="caution">
    <text evidence="2">The sequence shown here is derived from an EMBL/GenBank/DDBJ whole genome shotgun (WGS) entry which is preliminary data.</text>
</comment>
<dbReference type="AlphaFoldDB" id="A0A0W8CTP8"/>
<name>A0A0W8CTP8_PHYNI</name>
<dbReference type="Proteomes" id="UP000052943">
    <property type="component" value="Unassembled WGS sequence"/>
</dbReference>
<evidence type="ECO:0000256" key="1">
    <source>
        <dbReference type="SAM" id="MobiDB-lite"/>
    </source>
</evidence>
<reference evidence="2 3" key="1">
    <citation type="submission" date="2015-11" db="EMBL/GenBank/DDBJ databases">
        <title>Genomes and virulence difference between two physiological races of Phytophthora nicotianae.</title>
        <authorList>
            <person name="Liu H."/>
            <person name="Ma X."/>
            <person name="Yu H."/>
            <person name="Fang D."/>
            <person name="Li Y."/>
            <person name="Wang X."/>
            <person name="Wang W."/>
            <person name="Dong Y."/>
            <person name="Xiao B."/>
        </authorList>
    </citation>
    <scope>NUCLEOTIDE SEQUENCE [LARGE SCALE GENOMIC DNA]</scope>
    <source>
        <strain evidence="3">race 0</strain>
    </source>
</reference>
<dbReference type="STRING" id="4790.A0A0W8CTP8"/>
<accession>A0A0W8CTP8</accession>
<evidence type="ECO:0000313" key="2">
    <source>
        <dbReference type="EMBL" id="KUF87407.1"/>
    </source>
</evidence>
<sequence length="137" mass="15849">MESKVYNKRERAQPADKPSEDVVNNTETVKRRRTSAATSLKDAWYSWYAQESRMWRSTDVEMKHTRFNFKMIVASMKLLIPEGFTLNEKSPTYRDEVLATGTQAEVKLLVFLQGYQITARGAQNVLKSKRKLHKGGF</sequence>
<feature type="compositionally biased region" description="Basic and acidic residues" evidence="1">
    <location>
        <begin position="1"/>
        <end position="20"/>
    </location>
</feature>
<gene>
    <name evidence="2" type="ORF">AM587_10007721</name>
</gene>
<evidence type="ECO:0000313" key="3">
    <source>
        <dbReference type="Proteomes" id="UP000052943"/>
    </source>
</evidence>
<dbReference type="OrthoDB" id="10454000at2759"/>
<feature type="region of interest" description="Disordered" evidence="1">
    <location>
        <begin position="1"/>
        <end position="35"/>
    </location>
</feature>
<dbReference type="EMBL" id="LNFO01002043">
    <property type="protein sequence ID" value="KUF87407.1"/>
    <property type="molecule type" value="Genomic_DNA"/>
</dbReference>
<protein>
    <submittedName>
        <fullName evidence="2">Uncharacterized protein</fullName>
    </submittedName>
</protein>
<organism evidence="2 3">
    <name type="scientific">Phytophthora nicotianae</name>
    <name type="common">Potato buckeye rot agent</name>
    <name type="synonym">Phytophthora parasitica</name>
    <dbReference type="NCBI Taxonomy" id="4792"/>
    <lineage>
        <taxon>Eukaryota</taxon>
        <taxon>Sar</taxon>
        <taxon>Stramenopiles</taxon>
        <taxon>Oomycota</taxon>
        <taxon>Peronosporomycetes</taxon>
        <taxon>Peronosporales</taxon>
        <taxon>Peronosporaceae</taxon>
        <taxon>Phytophthora</taxon>
    </lineage>
</organism>
<proteinExistence type="predicted"/>